<reference evidence="8" key="1">
    <citation type="submission" date="2021-02" db="EMBL/GenBank/DDBJ databases">
        <authorList>
            <person name="Dougan E. K."/>
            <person name="Rhodes N."/>
            <person name="Thang M."/>
            <person name="Chan C."/>
        </authorList>
    </citation>
    <scope>NUCLEOTIDE SEQUENCE</scope>
</reference>
<evidence type="ECO:0000256" key="2">
    <source>
        <dbReference type="ARBA" id="ARBA00022771"/>
    </source>
</evidence>
<feature type="transmembrane region" description="Helical" evidence="6">
    <location>
        <begin position="162"/>
        <end position="186"/>
    </location>
</feature>
<protein>
    <recommendedName>
        <fullName evidence="7">RING-type domain-containing protein</fullName>
    </recommendedName>
</protein>
<feature type="compositionally biased region" description="Low complexity" evidence="5">
    <location>
        <begin position="484"/>
        <end position="499"/>
    </location>
</feature>
<keyword evidence="9" id="KW-1185">Reference proteome</keyword>
<dbReference type="AlphaFoldDB" id="A0A813F344"/>
<evidence type="ECO:0000256" key="6">
    <source>
        <dbReference type="SAM" id="Phobius"/>
    </source>
</evidence>
<feature type="region of interest" description="Disordered" evidence="5">
    <location>
        <begin position="281"/>
        <end position="311"/>
    </location>
</feature>
<feature type="transmembrane region" description="Helical" evidence="6">
    <location>
        <begin position="220"/>
        <end position="239"/>
    </location>
</feature>
<comment type="caution">
    <text evidence="8">The sequence shown here is derived from an EMBL/GenBank/DDBJ whole genome shotgun (WGS) entry which is preliminary data.</text>
</comment>
<keyword evidence="6" id="KW-0812">Transmembrane</keyword>
<dbReference type="GO" id="GO:0061630">
    <property type="term" value="F:ubiquitin protein ligase activity"/>
    <property type="evidence" value="ECO:0007669"/>
    <property type="project" value="TreeGrafter"/>
</dbReference>
<dbReference type="Pfam" id="PF13639">
    <property type="entry name" value="zf-RING_2"/>
    <property type="match status" value="1"/>
</dbReference>
<dbReference type="OrthoDB" id="445622at2759"/>
<evidence type="ECO:0000313" key="9">
    <source>
        <dbReference type="Proteomes" id="UP000654075"/>
    </source>
</evidence>
<evidence type="ECO:0000256" key="4">
    <source>
        <dbReference type="PROSITE-ProRule" id="PRU00175"/>
    </source>
</evidence>
<dbReference type="InterPro" id="IPR013083">
    <property type="entry name" value="Znf_RING/FYVE/PHD"/>
</dbReference>
<feature type="region of interest" description="Disordered" evidence="5">
    <location>
        <begin position="464"/>
        <end position="527"/>
    </location>
</feature>
<keyword evidence="6" id="KW-0472">Membrane</keyword>
<evidence type="ECO:0000256" key="3">
    <source>
        <dbReference type="ARBA" id="ARBA00022833"/>
    </source>
</evidence>
<proteinExistence type="predicted"/>
<evidence type="ECO:0000313" key="8">
    <source>
        <dbReference type="EMBL" id="CAE8608656.1"/>
    </source>
</evidence>
<dbReference type="PROSITE" id="PS50089">
    <property type="entry name" value="ZF_RING_2"/>
    <property type="match status" value="1"/>
</dbReference>
<dbReference type="EMBL" id="CAJNNV010023383">
    <property type="protein sequence ID" value="CAE8608656.1"/>
    <property type="molecule type" value="Genomic_DNA"/>
</dbReference>
<feature type="transmembrane region" description="Helical" evidence="6">
    <location>
        <begin position="20"/>
        <end position="46"/>
    </location>
</feature>
<dbReference type="CDD" id="cd16448">
    <property type="entry name" value="RING-H2"/>
    <property type="match status" value="1"/>
</dbReference>
<evidence type="ECO:0000256" key="1">
    <source>
        <dbReference type="ARBA" id="ARBA00022723"/>
    </source>
</evidence>
<dbReference type="Gene3D" id="3.30.40.10">
    <property type="entry name" value="Zinc/RING finger domain, C3HC4 (zinc finger)"/>
    <property type="match status" value="1"/>
</dbReference>
<dbReference type="PANTHER" id="PTHR45969:SF11">
    <property type="entry name" value="RING_U-BOX SUPERFAMILY PROTEIN"/>
    <property type="match status" value="1"/>
</dbReference>
<keyword evidence="2 4" id="KW-0863">Zinc-finger</keyword>
<gene>
    <name evidence="8" type="ORF">PGLA1383_LOCUS26509</name>
</gene>
<organism evidence="8 9">
    <name type="scientific">Polarella glacialis</name>
    <name type="common">Dinoflagellate</name>
    <dbReference type="NCBI Taxonomy" id="89957"/>
    <lineage>
        <taxon>Eukaryota</taxon>
        <taxon>Sar</taxon>
        <taxon>Alveolata</taxon>
        <taxon>Dinophyceae</taxon>
        <taxon>Suessiales</taxon>
        <taxon>Suessiaceae</taxon>
        <taxon>Polarella</taxon>
    </lineage>
</organism>
<keyword evidence="3" id="KW-0862">Zinc</keyword>
<keyword evidence="6" id="KW-1133">Transmembrane helix</keyword>
<feature type="non-terminal residue" evidence="8">
    <location>
        <position position="1"/>
    </location>
</feature>
<dbReference type="GO" id="GO:0008270">
    <property type="term" value="F:zinc ion binding"/>
    <property type="evidence" value="ECO:0007669"/>
    <property type="project" value="UniProtKB-KW"/>
</dbReference>
<dbReference type="PANTHER" id="PTHR45969">
    <property type="entry name" value="RING ZINC FINGER PROTEIN-RELATED"/>
    <property type="match status" value="1"/>
</dbReference>
<feature type="compositionally biased region" description="Low complexity" evidence="5">
    <location>
        <begin position="511"/>
        <end position="520"/>
    </location>
</feature>
<feature type="transmembrane region" description="Helical" evidence="6">
    <location>
        <begin position="120"/>
        <end position="142"/>
    </location>
</feature>
<evidence type="ECO:0000259" key="7">
    <source>
        <dbReference type="PROSITE" id="PS50089"/>
    </source>
</evidence>
<dbReference type="SMART" id="SM00184">
    <property type="entry name" value="RING"/>
    <property type="match status" value="1"/>
</dbReference>
<dbReference type="SUPFAM" id="SSF57850">
    <property type="entry name" value="RING/U-box"/>
    <property type="match status" value="1"/>
</dbReference>
<feature type="transmembrane region" description="Helical" evidence="6">
    <location>
        <begin position="193"/>
        <end position="214"/>
    </location>
</feature>
<accession>A0A813F344</accession>
<evidence type="ECO:0000256" key="5">
    <source>
        <dbReference type="SAM" id="MobiDB-lite"/>
    </source>
</evidence>
<dbReference type="GO" id="GO:0016567">
    <property type="term" value="P:protein ubiquitination"/>
    <property type="evidence" value="ECO:0007669"/>
    <property type="project" value="TreeGrafter"/>
</dbReference>
<dbReference type="Proteomes" id="UP000654075">
    <property type="component" value="Unassembled WGS sequence"/>
</dbReference>
<name>A0A813F344_POLGL</name>
<sequence length="647" mass="67466">TVLAPILLLLRRQVGEPWEAVLSVLGLGLLTVGCAAFLGAALSRAFDKSSCTALQHRLILASAWVLNPVLVAEIAIAAGTDTSPVPVGWWSGLPLGLALSLLSGCRRLNEGDPEWADEGCSLTLCTHWFFSRLVFVGLPMLLVSLQVDLYLPQASMLPEGAVIGLFVCGGCILISAKFCTMCACLASQKFAQAIVLVLLLSADWVSSLHILRLVGDDYKTGMLLSFLLASGVILTRSSLSRMQLRPRWTRALAQRRARQVAAGRDLDVELGGASVNGGAGDAAGARLSSPPGASQESSDSDDDGGPGSLPDAFHETMLVVLGLPRAQHNARRQFLCGIRMAAVRGVPVVAAAPAECPTAEPAVGAPGVQKAAAGAALQPESPVPPLEAVGGAELGPDASSVLPSLDISGDDRVCVVCQDEIRPGDRVRPLPKCSHVFHAACLESWARTMREATRCPTCRRPALAKKEGKGATKISELTADDDSTAGSSSGSRPSAAAGAAERRQARPRARPPAGGRTGRPVQRGTSNQVAALRMTLNVTDPMAQAALDVAGGGAAVAAHILLEHRGVLDGMSDRLLPPAVPVGVAEAVVEGNPNLAGAEAALRRQLAGLYDTGSLRRLPWSDLQAAAQAEVFKKLLEDVSRRLEQAS</sequence>
<dbReference type="InterPro" id="IPR001841">
    <property type="entry name" value="Znf_RING"/>
</dbReference>
<feature type="domain" description="RING-type" evidence="7">
    <location>
        <begin position="414"/>
        <end position="459"/>
    </location>
</feature>
<keyword evidence="1" id="KW-0479">Metal-binding</keyword>